<dbReference type="SUPFAM" id="SSF58038">
    <property type="entry name" value="SNARE fusion complex"/>
    <property type="match status" value="2"/>
</dbReference>
<keyword evidence="9" id="KW-1185">Reference proteome</keyword>
<dbReference type="InterPro" id="IPR044766">
    <property type="entry name" value="NPSN/SNAP25-like_N_SNARE"/>
</dbReference>
<proteinExistence type="inferred from homology"/>
<dbReference type="CDD" id="cd15841">
    <property type="entry name" value="SNARE_Qc"/>
    <property type="match status" value="1"/>
</dbReference>
<evidence type="ECO:0000256" key="6">
    <source>
        <dbReference type="SAM" id="MobiDB-lite"/>
    </source>
</evidence>
<dbReference type="PROSITE" id="PS50192">
    <property type="entry name" value="T_SNARE"/>
    <property type="match status" value="1"/>
</dbReference>
<comment type="subcellular location">
    <subcellularLocation>
        <location evidence="1">Membrane</location>
    </subcellularLocation>
</comment>
<dbReference type="Gene3D" id="1.20.5.110">
    <property type="match status" value="2"/>
</dbReference>
<evidence type="ECO:0000256" key="3">
    <source>
        <dbReference type="ARBA" id="ARBA00022448"/>
    </source>
</evidence>
<accession>A0A2P6TFB8</accession>
<dbReference type="SMART" id="SM00397">
    <property type="entry name" value="t_SNARE"/>
    <property type="match status" value="2"/>
</dbReference>
<evidence type="ECO:0000256" key="2">
    <source>
        <dbReference type="ARBA" id="ARBA00009480"/>
    </source>
</evidence>
<feature type="region of interest" description="Disordered" evidence="6">
    <location>
        <begin position="1"/>
        <end position="29"/>
    </location>
</feature>
<keyword evidence="3" id="KW-0813">Transport</keyword>
<dbReference type="GO" id="GO:0005886">
    <property type="term" value="C:plasma membrane"/>
    <property type="evidence" value="ECO:0007669"/>
    <property type="project" value="TreeGrafter"/>
</dbReference>
<dbReference type="InterPro" id="IPR000727">
    <property type="entry name" value="T_SNARE_dom"/>
</dbReference>
<feature type="compositionally biased region" description="Low complexity" evidence="6">
    <location>
        <begin position="17"/>
        <end position="29"/>
    </location>
</feature>
<dbReference type="EMBL" id="LHPG02000019">
    <property type="protein sequence ID" value="PRW32671.1"/>
    <property type="molecule type" value="Genomic_DNA"/>
</dbReference>
<feature type="compositionally biased region" description="Low complexity" evidence="6">
    <location>
        <begin position="292"/>
        <end position="313"/>
    </location>
</feature>
<evidence type="ECO:0000256" key="4">
    <source>
        <dbReference type="ARBA" id="ARBA00022927"/>
    </source>
</evidence>
<gene>
    <name evidence="8" type="ORF">C2E21_8183</name>
</gene>
<sequence length="341" mass="35814">MAAAQQSSPPQLPRLHAPAAAAAAATDAQNDAQDEARLIQVARWEHQQTTRSARRCLQVVNETRDVAAATLVALDRQGQQLERAAHGVEQIDENVQHAGRILAFMSRFCCFRNSWNDPDLEREARHGEEIGRQRAEGVIVAAQSAHDYAAKRAAVGAVVGKSAAGAAGADEAAARSRAEAAALADEPAWGGLIAAVPGPLGEERQRRRDSAAGLLGHGLPAKDRQSLQAESAAQEAYLEQVDSAVDALKAMGLAMGEELQDQAPKIEALQQRTEAAGLSLKGVSQDAARLVGPAPRQRQRRGGPAAPSWAADQDAAAAAVARAAVAAAPTALKYGSMRQLR</sequence>
<dbReference type="AlphaFoldDB" id="A0A2P6TFB8"/>
<dbReference type="GO" id="GO:0005484">
    <property type="term" value="F:SNAP receptor activity"/>
    <property type="evidence" value="ECO:0007669"/>
    <property type="project" value="InterPro"/>
</dbReference>
<dbReference type="GO" id="GO:0031201">
    <property type="term" value="C:SNARE complex"/>
    <property type="evidence" value="ECO:0007669"/>
    <property type="project" value="InterPro"/>
</dbReference>
<evidence type="ECO:0000256" key="1">
    <source>
        <dbReference type="ARBA" id="ARBA00004370"/>
    </source>
</evidence>
<keyword evidence="5" id="KW-0472">Membrane</keyword>
<feature type="region of interest" description="Disordered" evidence="6">
    <location>
        <begin position="291"/>
        <end position="313"/>
    </location>
</feature>
<comment type="caution">
    <text evidence="8">The sequence shown here is derived from an EMBL/GenBank/DDBJ whole genome shotgun (WGS) entry which is preliminary data.</text>
</comment>
<dbReference type="PANTHER" id="PTHR19305">
    <property type="entry name" value="SYNAPTOSOMAL ASSOCIATED PROTEIN"/>
    <property type="match status" value="1"/>
</dbReference>
<reference evidence="8 9" key="1">
    <citation type="journal article" date="2018" name="Plant J.">
        <title>Genome sequences of Chlorella sorokiniana UTEX 1602 and Micractinium conductrix SAG 241.80: implications to maltose excretion by a green alga.</title>
        <authorList>
            <person name="Arriola M.B."/>
            <person name="Velmurugan N."/>
            <person name="Zhang Y."/>
            <person name="Plunkett M.H."/>
            <person name="Hondzo H."/>
            <person name="Barney B.M."/>
        </authorList>
    </citation>
    <scope>NUCLEOTIDE SEQUENCE [LARGE SCALE GENOMIC DNA]</scope>
    <source>
        <strain evidence="9">UTEX 1602</strain>
    </source>
</reference>
<dbReference type="Proteomes" id="UP000239899">
    <property type="component" value="Unassembled WGS sequence"/>
</dbReference>
<evidence type="ECO:0000256" key="5">
    <source>
        <dbReference type="ARBA" id="ARBA00023136"/>
    </source>
</evidence>
<organism evidence="8 9">
    <name type="scientific">Chlorella sorokiniana</name>
    <name type="common">Freshwater green alga</name>
    <dbReference type="NCBI Taxonomy" id="3076"/>
    <lineage>
        <taxon>Eukaryota</taxon>
        <taxon>Viridiplantae</taxon>
        <taxon>Chlorophyta</taxon>
        <taxon>core chlorophytes</taxon>
        <taxon>Trebouxiophyceae</taxon>
        <taxon>Chlorellales</taxon>
        <taxon>Chlorellaceae</taxon>
        <taxon>Chlorella clade</taxon>
        <taxon>Chlorella</taxon>
    </lineage>
</organism>
<dbReference type="CDD" id="cd15861">
    <property type="entry name" value="SNARE_SNAP25N_23N_29N_SEC9N"/>
    <property type="match status" value="1"/>
</dbReference>
<keyword evidence="4" id="KW-0653">Protein transport</keyword>
<comment type="similarity">
    <text evidence="2">Belongs to the SNAP-25 family.</text>
</comment>
<evidence type="ECO:0000313" key="8">
    <source>
        <dbReference type="EMBL" id="PRW32671.1"/>
    </source>
</evidence>
<evidence type="ECO:0000313" key="9">
    <source>
        <dbReference type="Proteomes" id="UP000239899"/>
    </source>
</evidence>
<dbReference type="OrthoDB" id="19261at2759"/>
<dbReference type="STRING" id="3076.A0A2P6TFB8"/>
<dbReference type="PANTHER" id="PTHR19305:SF9">
    <property type="entry name" value="SYNAPTOSOMAL-ASSOCIATED PROTEIN 29"/>
    <property type="match status" value="1"/>
</dbReference>
<protein>
    <submittedName>
        <fullName evidence="8">Synaptosomal-associated 25</fullName>
    </submittedName>
</protein>
<evidence type="ECO:0000259" key="7">
    <source>
        <dbReference type="PROSITE" id="PS50192"/>
    </source>
</evidence>
<name>A0A2P6TFB8_CHLSO</name>
<dbReference type="GO" id="GO:0015031">
    <property type="term" value="P:protein transport"/>
    <property type="evidence" value="ECO:0007669"/>
    <property type="project" value="UniProtKB-KW"/>
</dbReference>
<feature type="domain" description="T-SNARE coiled-coil homology" evidence="7">
    <location>
        <begin position="228"/>
        <end position="290"/>
    </location>
</feature>